<evidence type="ECO:0000256" key="2">
    <source>
        <dbReference type="ARBA" id="ARBA00023004"/>
    </source>
</evidence>
<dbReference type="Proteomes" id="UP001379533">
    <property type="component" value="Chromosome"/>
</dbReference>
<evidence type="ECO:0000256" key="5">
    <source>
        <dbReference type="SAM" id="SignalP"/>
    </source>
</evidence>
<evidence type="ECO:0000313" key="7">
    <source>
        <dbReference type="EMBL" id="WXA98668.1"/>
    </source>
</evidence>
<evidence type="ECO:0000256" key="1">
    <source>
        <dbReference type="ARBA" id="ARBA00022723"/>
    </source>
</evidence>
<keyword evidence="8" id="KW-1185">Reference proteome</keyword>
<dbReference type="InterPro" id="IPR009056">
    <property type="entry name" value="Cyt_c-like_dom"/>
</dbReference>
<proteinExistence type="predicted"/>
<accession>A0ABZ2KJ11</accession>
<evidence type="ECO:0000256" key="4">
    <source>
        <dbReference type="SAM" id="MobiDB-lite"/>
    </source>
</evidence>
<dbReference type="PROSITE" id="PS51007">
    <property type="entry name" value="CYTC"/>
    <property type="match status" value="1"/>
</dbReference>
<evidence type="ECO:0000256" key="3">
    <source>
        <dbReference type="PROSITE-ProRule" id="PRU00433"/>
    </source>
</evidence>
<dbReference type="PROSITE" id="PS51257">
    <property type="entry name" value="PROKAR_LIPOPROTEIN"/>
    <property type="match status" value="1"/>
</dbReference>
<feature type="domain" description="Cytochrome c" evidence="6">
    <location>
        <begin position="81"/>
        <end position="169"/>
    </location>
</feature>
<dbReference type="RefSeq" id="WP_394849282.1">
    <property type="nucleotide sequence ID" value="NZ_CP089982.1"/>
</dbReference>
<feature type="signal peptide" evidence="5">
    <location>
        <begin position="1"/>
        <end position="20"/>
    </location>
</feature>
<feature type="compositionally biased region" description="Gly residues" evidence="4">
    <location>
        <begin position="35"/>
        <end position="68"/>
    </location>
</feature>
<sequence length="332" mass="33451">MTTKHLVWISALAAAVLAAACSQGPQGSLEIPSGDGDGNGNGNGNGGGNGAGAGGGNGGGGGGGGGGIPNQPPPPPSGPGSIESLGHKAFNANVYPKIGRCVECHANGTAGAPKFLTTDANTSYQGLDARGLIVPNSLFLTKGSHASGAAPALDATQAQAIQEWLTQEATDRGGQQAPENILEKMGGCLDESKFNAIGFQNLVTTRRRGENANNCTGCDQAKCRTCHTGGDGGFYMAAGSNLDKSTFQETKSVKYIVKYLGLNGTEPVASNAIQAKADATAKDKPYSHPLFTLKPEMKTALDAFVNDAIAKYKAGSCGQATPGPADAGADAR</sequence>
<name>A0ABZ2KJ11_9BACT</name>
<gene>
    <name evidence="7" type="ORF">LZC95_17775</name>
</gene>
<evidence type="ECO:0000259" key="6">
    <source>
        <dbReference type="PROSITE" id="PS51007"/>
    </source>
</evidence>
<keyword evidence="1 3" id="KW-0479">Metal-binding</keyword>
<reference evidence="7 8" key="1">
    <citation type="submission" date="2021-12" db="EMBL/GenBank/DDBJ databases">
        <title>Discovery of the Pendulisporaceae a myxobacterial family with distinct sporulation behavior and unique specialized metabolism.</title>
        <authorList>
            <person name="Garcia R."/>
            <person name="Popoff A."/>
            <person name="Bader C.D."/>
            <person name="Loehr J."/>
            <person name="Walesch S."/>
            <person name="Walt C."/>
            <person name="Boldt J."/>
            <person name="Bunk B."/>
            <person name="Haeckl F.J.F.P.J."/>
            <person name="Gunesch A.P."/>
            <person name="Birkelbach J."/>
            <person name="Nuebel U."/>
            <person name="Pietschmann T."/>
            <person name="Bach T."/>
            <person name="Mueller R."/>
        </authorList>
    </citation>
    <scope>NUCLEOTIDE SEQUENCE [LARGE SCALE GENOMIC DNA]</scope>
    <source>
        <strain evidence="7 8">MSr12523</strain>
    </source>
</reference>
<organism evidence="7 8">
    <name type="scientific">Pendulispora brunnea</name>
    <dbReference type="NCBI Taxonomy" id="2905690"/>
    <lineage>
        <taxon>Bacteria</taxon>
        <taxon>Pseudomonadati</taxon>
        <taxon>Myxococcota</taxon>
        <taxon>Myxococcia</taxon>
        <taxon>Myxococcales</taxon>
        <taxon>Sorangiineae</taxon>
        <taxon>Pendulisporaceae</taxon>
        <taxon>Pendulispora</taxon>
    </lineage>
</organism>
<keyword evidence="5" id="KW-0732">Signal</keyword>
<evidence type="ECO:0000313" key="8">
    <source>
        <dbReference type="Proteomes" id="UP001379533"/>
    </source>
</evidence>
<keyword evidence="3" id="KW-0349">Heme</keyword>
<dbReference type="EMBL" id="CP089982">
    <property type="protein sequence ID" value="WXA98668.1"/>
    <property type="molecule type" value="Genomic_DNA"/>
</dbReference>
<feature type="chain" id="PRO_5045506653" description="Cytochrome c domain-containing protein" evidence="5">
    <location>
        <begin position="21"/>
        <end position="332"/>
    </location>
</feature>
<keyword evidence="2 3" id="KW-0408">Iron</keyword>
<protein>
    <recommendedName>
        <fullName evidence="6">Cytochrome c domain-containing protein</fullName>
    </recommendedName>
</protein>
<feature type="region of interest" description="Disordered" evidence="4">
    <location>
        <begin position="24"/>
        <end position="85"/>
    </location>
</feature>